<evidence type="ECO:0000313" key="2">
    <source>
        <dbReference type="Proteomes" id="UP000233040"/>
    </source>
</evidence>
<protein>
    <submittedName>
        <fullName evidence="1">Uncharacterized protein</fullName>
    </submittedName>
</protein>
<organism evidence="1 2">
    <name type="scientific">Cebus imitator</name>
    <name type="common">Panamanian white-faced capuchin</name>
    <name type="synonym">Cebus capucinus imitator</name>
    <dbReference type="NCBI Taxonomy" id="2715852"/>
    <lineage>
        <taxon>Eukaryota</taxon>
        <taxon>Metazoa</taxon>
        <taxon>Chordata</taxon>
        <taxon>Craniata</taxon>
        <taxon>Vertebrata</taxon>
        <taxon>Euteleostomi</taxon>
        <taxon>Mammalia</taxon>
        <taxon>Eutheria</taxon>
        <taxon>Euarchontoglires</taxon>
        <taxon>Primates</taxon>
        <taxon>Haplorrhini</taxon>
        <taxon>Platyrrhini</taxon>
        <taxon>Cebidae</taxon>
        <taxon>Cebinae</taxon>
        <taxon>Cebus</taxon>
    </lineage>
</organism>
<name>A0A2K5RSR5_CEBIM</name>
<sequence>MAILPKVIYRFNTIPIKLPTTFFTELEKNTLNFIWNQKRARIAKSILSKKNKAGGITLLDFKLYYMAIVIKTACYWYQNREIDQWNRTEALEATQHIYNHPIFDKPDKNKQWGKDSLKQKLDSFLTPYTKINSRWIKDLNIRPNTIKILEENLGKTIQDTGIGKDFMIKTPKALATKAKIDKWDLIKLHSFCTTKETVIRVNRQPREWEKFFAVYPSDKGLISRIYKELKQIYKKKTNKPIQKWAKDMNRHFTKEDIHEKMSFFFFL</sequence>
<dbReference type="STRING" id="9516.ENSCCAP00000031131"/>
<dbReference type="OMA" id="YMAIVIK"/>
<dbReference type="AlphaFoldDB" id="A0A2K5RSR5"/>
<keyword evidence="2" id="KW-1185">Reference proteome</keyword>
<evidence type="ECO:0000313" key="1">
    <source>
        <dbReference type="Ensembl" id="ENSCCAP00000031131.1"/>
    </source>
</evidence>
<reference evidence="1" key="1">
    <citation type="submission" date="2025-08" db="UniProtKB">
        <authorList>
            <consortium name="Ensembl"/>
        </authorList>
    </citation>
    <scope>IDENTIFICATION</scope>
</reference>
<dbReference type="Proteomes" id="UP000233040">
    <property type="component" value="Unassembled WGS sequence"/>
</dbReference>
<dbReference type="GeneTree" id="ENSGT01150000287003"/>
<dbReference type="PANTHER" id="PTHR19446">
    <property type="entry name" value="REVERSE TRANSCRIPTASES"/>
    <property type="match status" value="1"/>
</dbReference>
<reference evidence="1" key="2">
    <citation type="submission" date="2025-09" db="UniProtKB">
        <authorList>
            <consortium name="Ensembl"/>
        </authorList>
    </citation>
    <scope>IDENTIFICATION</scope>
</reference>
<accession>A0A2K5RSR5</accession>
<dbReference type="Ensembl" id="ENSCCAT00000048881.1">
    <property type="protein sequence ID" value="ENSCCAP00000031131.1"/>
    <property type="gene ID" value="ENSCCAG00000033628.1"/>
</dbReference>
<proteinExistence type="predicted"/>